<evidence type="ECO:0000256" key="3">
    <source>
        <dbReference type="ARBA" id="ARBA00023015"/>
    </source>
</evidence>
<comment type="subcellular location">
    <subcellularLocation>
        <location evidence="1">Nucleus</location>
    </subcellularLocation>
</comment>
<evidence type="ECO:0000313" key="12">
    <source>
        <dbReference type="EnsemblPlants" id="KQK18916"/>
    </source>
</evidence>
<reference evidence="11 12" key="1">
    <citation type="journal article" date="2010" name="Nature">
        <title>Genome sequencing and analysis of the model grass Brachypodium distachyon.</title>
        <authorList>
            <consortium name="International Brachypodium Initiative"/>
        </authorList>
    </citation>
    <scope>NUCLEOTIDE SEQUENCE [LARGE SCALE GENOMIC DNA]</scope>
    <source>
        <strain evidence="11 12">Bd21</strain>
    </source>
</reference>
<sequence>MAAIDLYNTRRNQFSSSSSSSSSDQELMKALEPFIRSASSPTSSTSASSPFSNYPHYYSLSPLPQESYYFPASSSSYTALQAPFATPATTTTSFSQLPPLPPTSHCTSPAVYPPTNDDVVGLASLGPQQIHQIQAQLFLQHQQQQQRGSCLSLSASLLGPRAQPMKQQAHGPVQPSKLYRGVRQRHWGKWVAEIRLPKNRTRLWLGTFDSAQDAALAYDKAAFRLRGDAARLNFPDLRRGGAHLAGPLHASVDAKLTSICHTIAAAKPKSKPSSDSPKASASSTTTSTEGEESSSSALSAGSTPLPPPPPPQPSLPEMASLDFTEAPWDESDAFHLHKLPSWEIDWDSILS</sequence>
<keyword evidence="2" id="KW-0936">Ethylene signaling pathway</keyword>
<dbReference type="SMART" id="SM00380">
    <property type="entry name" value="AP2"/>
    <property type="match status" value="1"/>
</dbReference>
<dbReference type="PROSITE" id="PS51032">
    <property type="entry name" value="AP2_ERF"/>
    <property type="match status" value="1"/>
</dbReference>
<evidence type="ECO:0000256" key="5">
    <source>
        <dbReference type="ARBA" id="ARBA00023159"/>
    </source>
</evidence>
<dbReference type="Gene3D" id="3.30.730.10">
    <property type="entry name" value="AP2/ERF domain"/>
    <property type="match status" value="1"/>
</dbReference>
<dbReference type="GeneID" id="100839894"/>
<keyword evidence="3" id="KW-0805">Transcription regulation</keyword>
<evidence type="ECO:0000256" key="1">
    <source>
        <dbReference type="ARBA" id="ARBA00004123"/>
    </source>
</evidence>
<dbReference type="KEGG" id="bdi:100839894"/>
<feature type="compositionally biased region" description="Low complexity" evidence="9">
    <location>
        <begin position="265"/>
        <end position="303"/>
    </location>
</feature>
<name>I1GZN2_BRADI</name>
<keyword evidence="6" id="KW-0804">Transcription</keyword>
<dbReference type="GO" id="GO:0005634">
    <property type="term" value="C:nucleus"/>
    <property type="evidence" value="ECO:0000318"/>
    <property type="project" value="GO_Central"/>
</dbReference>
<dbReference type="PRINTS" id="PR00367">
    <property type="entry name" value="ETHRSPELEMNT"/>
</dbReference>
<feature type="region of interest" description="Disordered" evidence="9">
    <location>
        <begin position="265"/>
        <end position="326"/>
    </location>
</feature>
<dbReference type="GO" id="GO:0003700">
    <property type="term" value="F:DNA-binding transcription factor activity"/>
    <property type="evidence" value="ECO:0007669"/>
    <property type="project" value="InterPro"/>
</dbReference>
<dbReference type="EnsemblPlants" id="KQK18916">
    <property type="protein sequence ID" value="KQK18916"/>
    <property type="gene ID" value="BRADI_1g45470v3"/>
</dbReference>
<dbReference type="GO" id="GO:0009873">
    <property type="term" value="P:ethylene-activated signaling pathway"/>
    <property type="evidence" value="ECO:0007669"/>
    <property type="project" value="UniProtKB-KW"/>
</dbReference>
<dbReference type="InterPro" id="IPR001471">
    <property type="entry name" value="AP2/ERF_dom"/>
</dbReference>
<comment type="similarity">
    <text evidence="8">Belongs to the AP2/ERF transcription factor family. ERF subfamily.</text>
</comment>
<dbReference type="STRING" id="15368.I1GZN2"/>
<evidence type="ECO:0000256" key="4">
    <source>
        <dbReference type="ARBA" id="ARBA00023125"/>
    </source>
</evidence>
<dbReference type="GO" id="GO:0043565">
    <property type="term" value="F:sequence-specific DNA binding"/>
    <property type="evidence" value="ECO:0000318"/>
    <property type="project" value="GO_Central"/>
</dbReference>
<feature type="region of interest" description="Disordered" evidence="9">
    <location>
        <begin position="1"/>
        <end position="27"/>
    </location>
</feature>
<dbReference type="Gramene" id="KQK18916">
    <property type="protein sequence ID" value="KQK18916"/>
    <property type="gene ID" value="BRADI_1g45470v3"/>
</dbReference>
<reference evidence="11" key="2">
    <citation type="submission" date="2017-06" db="EMBL/GenBank/DDBJ databases">
        <title>WGS assembly of Brachypodium distachyon.</title>
        <authorList>
            <consortium name="The International Brachypodium Initiative"/>
            <person name="Lucas S."/>
            <person name="Harmon-Smith M."/>
            <person name="Lail K."/>
            <person name="Tice H."/>
            <person name="Grimwood J."/>
            <person name="Bruce D."/>
            <person name="Barry K."/>
            <person name="Shu S."/>
            <person name="Lindquist E."/>
            <person name="Wang M."/>
            <person name="Pitluck S."/>
            <person name="Vogel J.P."/>
            <person name="Garvin D.F."/>
            <person name="Mockler T.C."/>
            <person name="Schmutz J."/>
            <person name="Rokhsar D."/>
            <person name="Bevan M.W."/>
        </authorList>
    </citation>
    <scope>NUCLEOTIDE SEQUENCE</scope>
    <source>
        <strain evidence="11">Bd21</strain>
    </source>
</reference>
<keyword evidence="13" id="KW-1185">Reference proteome</keyword>
<evidence type="ECO:0000313" key="11">
    <source>
        <dbReference type="EMBL" id="KQK18916.1"/>
    </source>
</evidence>
<evidence type="ECO:0000256" key="6">
    <source>
        <dbReference type="ARBA" id="ARBA00023163"/>
    </source>
</evidence>
<dbReference type="CDD" id="cd00018">
    <property type="entry name" value="AP2"/>
    <property type="match status" value="1"/>
</dbReference>
<feature type="compositionally biased region" description="Pro residues" evidence="9">
    <location>
        <begin position="304"/>
        <end position="314"/>
    </location>
</feature>
<dbReference type="Pfam" id="PF00847">
    <property type="entry name" value="AP2"/>
    <property type="match status" value="1"/>
</dbReference>
<evidence type="ECO:0000256" key="7">
    <source>
        <dbReference type="ARBA" id="ARBA00023242"/>
    </source>
</evidence>
<keyword evidence="5" id="KW-0010">Activator</keyword>
<dbReference type="Proteomes" id="UP000008810">
    <property type="component" value="Chromosome 1"/>
</dbReference>
<dbReference type="EMBL" id="CM000880">
    <property type="protein sequence ID" value="KQK18916.1"/>
    <property type="molecule type" value="Genomic_DNA"/>
</dbReference>
<dbReference type="AlphaFoldDB" id="I1GZN2"/>
<dbReference type="HOGENOM" id="CLU_057028_1_0_1"/>
<reference evidence="12" key="3">
    <citation type="submission" date="2018-08" db="UniProtKB">
        <authorList>
            <consortium name="EnsemblPlants"/>
        </authorList>
    </citation>
    <scope>IDENTIFICATION</scope>
    <source>
        <strain evidence="12">cv. Bd21</strain>
    </source>
</reference>
<dbReference type="FunFam" id="3.30.730.10:FF:000001">
    <property type="entry name" value="Ethylene-responsive transcription factor 2"/>
    <property type="match status" value="1"/>
</dbReference>
<evidence type="ECO:0000313" key="13">
    <source>
        <dbReference type="Proteomes" id="UP000008810"/>
    </source>
</evidence>
<dbReference type="eggNOG" id="ENOG502QQEY">
    <property type="taxonomic scope" value="Eukaryota"/>
</dbReference>
<evidence type="ECO:0000259" key="10">
    <source>
        <dbReference type="PROSITE" id="PS51032"/>
    </source>
</evidence>
<protein>
    <recommendedName>
        <fullName evidence="10">AP2/ERF domain-containing protein</fullName>
    </recommendedName>
</protein>
<dbReference type="GO" id="GO:0000976">
    <property type="term" value="F:transcription cis-regulatory region binding"/>
    <property type="evidence" value="ECO:0007669"/>
    <property type="project" value="UniProtKB-ARBA"/>
</dbReference>
<accession>I1GZN2</accession>
<dbReference type="PANTHER" id="PTHR31657">
    <property type="entry name" value="ETHYLENE-RESPONSIVE TRANSCRIPTION FACTOR ERF061"/>
    <property type="match status" value="1"/>
</dbReference>
<dbReference type="SUPFAM" id="SSF54171">
    <property type="entry name" value="DNA-binding domain"/>
    <property type="match status" value="1"/>
</dbReference>
<dbReference type="InterPro" id="IPR036955">
    <property type="entry name" value="AP2/ERF_dom_sf"/>
</dbReference>
<evidence type="ECO:0000256" key="2">
    <source>
        <dbReference type="ARBA" id="ARBA00022745"/>
    </source>
</evidence>
<feature type="domain" description="AP2/ERF" evidence="10">
    <location>
        <begin position="178"/>
        <end position="235"/>
    </location>
</feature>
<evidence type="ECO:0000256" key="8">
    <source>
        <dbReference type="ARBA" id="ARBA00024343"/>
    </source>
</evidence>
<keyword evidence="7" id="KW-0539">Nucleus</keyword>
<organism evidence="12">
    <name type="scientific">Brachypodium distachyon</name>
    <name type="common">Purple false brome</name>
    <name type="synonym">Trachynia distachya</name>
    <dbReference type="NCBI Taxonomy" id="15368"/>
    <lineage>
        <taxon>Eukaryota</taxon>
        <taxon>Viridiplantae</taxon>
        <taxon>Streptophyta</taxon>
        <taxon>Embryophyta</taxon>
        <taxon>Tracheophyta</taxon>
        <taxon>Spermatophyta</taxon>
        <taxon>Magnoliopsida</taxon>
        <taxon>Liliopsida</taxon>
        <taxon>Poales</taxon>
        <taxon>Poaceae</taxon>
        <taxon>BOP clade</taxon>
        <taxon>Pooideae</taxon>
        <taxon>Stipodae</taxon>
        <taxon>Brachypodieae</taxon>
        <taxon>Brachypodium</taxon>
    </lineage>
</organism>
<dbReference type="InterPro" id="IPR016177">
    <property type="entry name" value="DNA-bd_dom_sf"/>
</dbReference>
<keyword evidence="4" id="KW-0238">DNA-binding</keyword>
<dbReference type="OrthoDB" id="10038011at2759"/>
<dbReference type="OMA" id="PMKHAGA"/>
<dbReference type="InterPro" id="IPR051758">
    <property type="entry name" value="ERF/AP2-like"/>
</dbReference>
<proteinExistence type="inferred from homology"/>
<dbReference type="RefSeq" id="XP_003564067.1">
    <property type="nucleotide sequence ID" value="XM_003564019.4"/>
</dbReference>
<evidence type="ECO:0000256" key="9">
    <source>
        <dbReference type="SAM" id="MobiDB-lite"/>
    </source>
</evidence>
<gene>
    <name evidence="12" type="primary">LOC100839894</name>
    <name evidence="11" type="ORF">BRADI_1g45470v3</name>
</gene>
<dbReference type="PANTHER" id="PTHR31657:SF35">
    <property type="entry name" value="AP2_EREBP TRANSCRIPTION FACTOR SUPERFAMILY PROTEIN-RELATED"/>
    <property type="match status" value="1"/>
</dbReference>